<dbReference type="GO" id="GO:0003676">
    <property type="term" value="F:nucleic acid binding"/>
    <property type="evidence" value="ECO:0007669"/>
    <property type="project" value="InterPro"/>
</dbReference>
<dbReference type="PANTHER" id="PTHR35317:SF23">
    <property type="entry name" value="OS04G0629600 PROTEIN"/>
    <property type="match status" value="1"/>
</dbReference>
<dbReference type="Proteomes" id="UP001367676">
    <property type="component" value="Unassembled WGS sequence"/>
</dbReference>
<evidence type="ECO:0000313" key="1">
    <source>
        <dbReference type="EMBL" id="KAK7580209.1"/>
    </source>
</evidence>
<keyword evidence="2" id="KW-1185">Reference proteome</keyword>
<dbReference type="SUPFAM" id="SSF57756">
    <property type="entry name" value="Retrovirus zinc finger-like domains"/>
    <property type="match status" value="1"/>
</dbReference>
<comment type="caution">
    <text evidence="1">The sequence shown here is derived from an EMBL/GenBank/DDBJ whole genome shotgun (WGS) entry which is preliminary data.</text>
</comment>
<dbReference type="InterPro" id="IPR036875">
    <property type="entry name" value="Znf_CCHC_sf"/>
</dbReference>
<evidence type="ECO:0000313" key="2">
    <source>
        <dbReference type="Proteomes" id="UP001367676"/>
    </source>
</evidence>
<sequence>MEFAKHVHIKPLTGETDWPVWKRKMKDVLDYQEGAIDIIEGTLEKPGPLKADASKEETKEHKLKCDLFRKANSFAKSMISSAVSDAVYQRIMDKVTAHEAWEALKQQFEGTSQDQLFKVCAEFFEFGWTSGEDVSTHLAKIRTLWNELNNGLKSKNETELPGMILIYKVLHILPNSFDNFKSSWMLLSKDEAKTFDELSLQLLVYERNRSSTHSANNDIQSQDALFAKSRSGYSARGNRANSRPFSQEDQCNYCQQKGHWVSRCPKWFNDGCPSRSGAQNAQAKVTETEAMKIAL</sequence>
<dbReference type="Gene3D" id="4.10.60.10">
    <property type="entry name" value="Zinc finger, CCHC-type"/>
    <property type="match status" value="1"/>
</dbReference>
<dbReference type="AlphaFoldDB" id="A0AAN9TDP6"/>
<name>A0AAN9TDP6_9HEMI</name>
<gene>
    <name evidence="1" type="ORF">V9T40_000838</name>
</gene>
<proteinExistence type="predicted"/>
<dbReference type="PANTHER" id="PTHR35317">
    <property type="entry name" value="OS04G0629600 PROTEIN"/>
    <property type="match status" value="1"/>
</dbReference>
<reference evidence="1 2" key="1">
    <citation type="submission" date="2024-03" db="EMBL/GenBank/DDBJ databases">
        <title>Adaptation during the transition from Ophiocordyceps entomopathogen to insect associate is accompanied by gene loss and intensified selection.</title>
        <authorList>
            <person name="Ward C.M."/>
            <person name="Onetto C.A."/>
            <person name="Borneman A.R."/>
        </authorList>
    </citation>
    <scope>NUCLEOTIDE SEQUENCE [LARGE SCALE GENOMIC DNA]</scope>
    <source>
        <strain evidence="1">AWRI1</strain>
        <tissue evidence="1">Single Adult Female</tissue>
    </source>
</reference>
<dbReference type="GO" id="GO:0008270">
    <property type="term" value="F:zinc ion binding"/>
    <property type="evidence" value="ECO:0007669"/>
    <property type="project" value="InterPro"/>
</dbReference>
<protein>
    <recommendedName>
        <fullName evidence="3">Gag protein</fullName>
    </recommendedName>
</protein>
<organism evidence="1 2">
    <name type="scientific">Parthenolecanium corni</name>
    <dbReference type="NCBI Taxonomy" id="536013"/>
    <lineage>
        <taxon>Eukaryota</taxon>
        <taxon>Metazoa</taxon>
        <taxon>Ecdysozoa</taxon>
        <taxon>Arthropoda</taxon>
        <taxon>Hexapoda</taxon>
        <taxon>Insecta</taxon>
        <taxon>Pterygota</taxon>
        <taxon>Neoptera</taxon>
        <taxon>Paraneoptera</taxon>
        <taxon>Hemiptera</taxon>
        <taxon>Sternorrhyncha</taxon>
        <taxon>Coccoidea</taxon>
        <taxon>Coccidae</taxon>
        <taxon>Parthenolecanium</taxon>
    </lineage>
</organism>
<dbReference type="Pfam" id="PF14223">
    <property type="entry name" value="Retrotran_gag_2"/>
    <property type="match status" value="1"/>
</dbReference>
<evidence type="ECO:0008006" key="3">
    <source>
        <dbReference type="Google" id="ProtNLM"/>
    </source>
</evidence>
<dbReference type="EMBL" id="JBBCAQ010000034">
    <property type="protein sequence ID" value="KAK7580209.1"/>
    <property type="molecule type" value="Genomic_DNA"/>
</dbReference>
<accession>A0AAN9TDP6</accession>